<dbReference type="Proteomes" id="UP000631535">
    <property type="component" value="Unassembled WGS sequence"/>
</dbReference>
<dbReference type="Gene3D" id="3.30.530.20">
    <property type="match status" value="1"/>
</dbReference>
<dbReference type="EMBL" id="BMMP01000023">
    <property type="protein sequence ID" value="GGO57212.1"/>
    <property type="molecule type" value="Genomic_DNA"/>
</dbReference>
<sequence>MKEIVSQIDLVERHVGSRTVADGEARTVRLRRTYDAPVDDVWHACTDPARLSRWLMPVSGDLEPGGTYRLEGGASGEVLHCEPPRLLRVGWTFGDAPEFSEVEVRLAPEGEERTLFELEQAAVVPPEVWDPFGPGAFGVQWDLTALGLALELGGGPAGDLAAWRQESDEAREFMTRSSEAWGAAYAASGGSAEAVAAAVRTTTGFYVPQPDEGAGPS</sequence>
<organism evidence="3 4">
    <name type="scientific">Streptomyces daqingensis</name>
    <dbReference type="NCBI Taxonomy" id="1472640"/>
    <lineage>
        <taxon>Bacteria</taxon>
        <taxon>Bacillati</taxon>
        <taxon>Actinomycetota</taxon>
        <taxon>Actinomycetes</taxon>
        <taxon>Kitasatosporales</taxon>
        <taxon>Streptomycetaceae</taxon>
        <taxon>Streptomyces</taxon>
    </lineage>
</organism>
<proteinExistence type="inferred from homology"/>
<dbReference type="RefSeq" id="WP_189039677.1">
    <property type="nucleotide sequence ID" value="NZ_BMMP01000023.1"/>
</dbReference>
<evidence type="ECO:0000313" key="3">
    <source>
        <dbReference type="EMBL" id="GGO57212.1"/>
    </source>
</evidence>
<accession>A0ABQ2MSX2</accession>
<reference evidence="4" key="1">
    <citation type="journal article" date="2019" name="Int. J. Syst. Evol. Microbiol.">
        <title>The Global Catalogue of Microorganisms (GCM) 10K type strain sequencing project: providing services to taxonomists for standard genome sequencing and annotation.</title>
        <authorList>
            <consortium name="The Broad Institute Genomics Platform"/>
            <consortium name="The Broad Institute Genome Sequencing Center for Infectious Disease"/>
            <person name="Wu L."/>
            <person name="Ma J."/>
        </authorList>
    </citation>
    <scope>NUCLEOTIDE SEQUENCE [LARGE SCALE GENOMIC DNA]</scope>
    <source>
        <strain evidence="4">CGMCC 4.7178</strain>
    </source>
</reference>
<dbReference type="InterPro" id="IPR013538">
    <property type="entry name" value="ASHA1/2-like_C"/>
</dbReference>
<protein>
    <submittedName>
        <fullName evidence="3">Activator of HSP90 ATPase</fullName>
    </submittedName>
</protein>
<evidence type="ECO:0000256" key="1">
    <source>
        <dbReference type="ARBA" id="ARBA00006817"/>
    </source>
</evidence>
<feature type="domain" description="Activator of Hsp90 ATPase homologue 1/2-like C-terminal" evidence="2">
    <location>
        <begin position="35"/>
        <end position="124"/>
    </location>
</feature>
<comment type="similarity">
    <text evidence="1">Belongs to the AHA1 family.</text>
</comment>
<name>A0ABQ2MSX2_9ACTN</name>
<keyword evidence="4" id="KW-1185">Reference proteome</keyword>
<dbReference type="Pfam" id="PF08327">
    <property type="entry name" value="AHSA1"/>
    <property type="match status" value="1"/>
</dbReference>
<comment type="caution">
    <text evidence="3">The sequence shown here is derived from an EMBL/GenBank/DDBJ whole genome shotgun (WGS) entry which is preliminary data.</text>
</comment>
<evidence type="ECO:0000259" key="2">
    <source>
        <dbReference type="Pfam" id="PF08327"/>
    </source>
</evidence>
<dbReference type="InterPro" id="IPR023393">
    <property type="entry name" value="START-like_dom_sf"/>
</dbReference>
<dbReference type="SUPFAM" id="SSF55961">
    <property type="entry name" value="Bet v1-like"/>
    <property type="match status" value="1"/>
</dbReference>
<evidence type="ECO:0000313" key="4">
    <source>
        <dbReference type="Proteomes" id="UP000631535"/>
    </source>
</evidence>
<gene>
    <name evidence="3" type="ORF">GCM10012287_52570</name>
</gene>